<accession>A0A327YZW9</accession>
<keyword evidence="1" id="KW-0805">Transcription regulation</keyword>
<feature type="domain" description="HTH tetR-type" evidence="5">
    <location>
        <begin position="12"/>
        <end position="72"/>
    </location>
</feature>
<dbReference type="GO" id="GO:0000976">
    <property type="term" value="F:transcription cis-regulatory region binding"/>
    <property type="evidence" value="ECO:0007669"/>
    <property type="project" value="TreeGrafter"/>
</dbReference>
<dbReference type="SUPFAM" id="SSF48498">
    <property type="entry name" value="Tetracyclin repressor-like, C-terminal domain"/>
    <property type="match status" value="1"/>
</dbReference>
<dbReference type="SUPFAM" id="SSF46689">
    <property type="entry name" value="Homeodomain-like"/>
    <property type="match status" value="1"/>
</dbReference>
<dbReference type="Proteomes" id="UP000249341">
    <property type="component" value="Unassembled WGS sequence"/>
</dbReference>
<evidence type="ECO:0000256" key="3">
    <source>
        <dbReference type="ARBA" id="ARBA00023163"/>
    </source>
</evidence>
<keyword evidence="3" id="KW-0804">Transcription</keyword>
<dbReference type="PROSITE" id="PS50977">
    <property type="entry name" value="HTH_TETR_2"/>
    <property type="match status" value="1"/>
</dbReference>
<evidence type="ECO:0000259" key="5">
    <source>
        <dbReference type="PROSITE" id="PS50977"/>
    </source>
</evidence>
<dbReference type="Gene3D" id="1.10.357.10">
    <property type="entry name" value="Tetracycline Repressor, domain 2"/>
    <property type="match status" value="1"/>
</dbReference>
<dbReference type="PRINTS" id="PR00455">
    <property type="entry name" value="HTHTETR"/>
</dbReference>
<comment type="caution">
    <text evidence="6">The sequence shown here is derived from an EMBL/GenBank/DDBJ whole genome shotgun (WGS) entry which is preliminary data.</text>
</comment>
<dbReference type="Pfam" id="PF17932">
    <property type="entry name" value="TetR_C_24"/>
    <property type="match status" value="1"/>
</dbReference>
<feature type="DNA-binding region" description="H-T-H motif" evidence="4">
    <location>
        <begin position="35"/>
        <end position="54"/>
    </location>
</feature>
<dbReference type="InterPro" id="IPR041490">
    <property type="entry name" value="KstR2_TetR_C"/>
</dbReference>
<dbReference type="Gene3D" id="1.10.10.60">
    <property type="entry name" value="Homeodomain-like"/>
    <property type="match status" value="1"/>
</dbReference>
<dbReference type="PANTHER" id="PTHR30055">
    <property type="entry name" value="HTH-TYPE TRANSCRIPTIONAL REGULATOR RUTR"/>
    <property type="match status" value="1"/>
</dbReference>
<dbReference type="InterPro" id="IPR036271">
    <property type="entry name" value="Tet_transcr_reg_TetR-rel_C_sf"/>
</dbReference>
<dbReference type="OrthoDB" id="3190535at2"/>
<dbReference type="Pfam" id="PF00440">
    <property type="entry name" value="TetR_N"/>
    <property type="match status" value="1"/>
</dbReference>
<evidence type="ECO:0000256" key="2">
    <source>
        <dbReference type="ARBA" id="ARBA00023125"/>
    </source>
</evidence>
<dbReference type="AlphaFoldDB" id="A0A327YZW9"/>
<organism evidence="6 7">
    <name type="scientific">Actinoplanes lutulentus</name>
    <dbReference type="NCBI Taxonomy" id="1287878"/>
    <lineage>
        <taxon>Bacteria</taxon>
        <taxon>Bacillati</taxon>
        <taxon>Actinomycetota</taxon>
        <taxon>Actinomycetes</taxon>
        <taxon>Micromonosporales</taxon>
        <taxon>Micromonosporaceae</taxon>
        <taxon>Actinoplanes</taxon>
    </lineage>
</organism>
<sequence>MTMTPRRRGRPGHDQDAVLAAAVRLFNTHGYDATSMFDVAESLNITKSTLYHHVSSKEQLLTMAVDRGLDGLFEAAAHSTQTTATAQLEDLIKKSVHVLAERLEFVTLLLRVHGNTEAEQHALTRRREFDRIVTDLVEKAQAEGGIRSDVDPATAARLLFGMVNSLIEWYRPDRGDPAVIAETISKLAFQGLTKRSNG</sequence>
<protein>
    <submittedName>
        <fullName evidence="6">TetR family transcriptional regulator</fullName>
    </submittedName>
</protein>
<dbReference type="EMBL" id="QLMJ01000023">
    <property type="protein sequence ID" value="RAK27400.1"/>
    <property type="molecule type" value="Genomic_DNA"/>
</dbReference>
<dbReference type="GO" id="GO:0003700">
    <property type="term" value="F:DNA-binding transcription factor activity"/>
    <property type="evidence" value="ECO:0007669"/>
    <property type="project" value="TreeGrafter"/>
</dbReference>
<evidence type="ECO:0000313" key="7">
    <source>
        <dbReference type="Proteomes" id="UP000249341"/>
    </source>
</evidence>
<evidence type="ECO:0000256" key="1">
    <source>
        <dbReference type="ARBA" id="ARBA00023015"/>
    </source>
</evidence>
<reference evidence="6 7" key="1">
    <citation type="submission" date="2018-06" db="EMBL/GenBank/DDBJ databases">
        <title>Genomic Encyclopedia of Type Strains, Phase III (KMG-III): the genomes of soil and plant-associated and newly described type strains.</title>
        <authorList>
            <person name="Whitman W."/>
        </authorList>
    </citation>
    <scope>NUCLEOTIDE SEQUENCE [LARGE SCALE GENOMIC DNA]</scope>
    <source>
        <strain evidence="6 7">CGMCC 4.7090</strain>
    </source>
</reference>
<keyword evidence="7" id="KW-1185">Reference proteome</keyword>
<dbReference type="PANTHER" id="PTHR30055:SF234">
    <property type="entry name" value="HTH-TYPE TRANSCRIPTIONAL REGULATOR BETI"/>
    <property type="match status" value="1"/>
</dbReference>
<evidence type="ECO:0000256" key="4">
    <source>
        <dbReference type="PROSITE-ProRule" id="PRU00335"/>
    </source>
</evidence>
<evidence type="ECO:0000313" key="6">
    <source>
        <dbReference type="EMBL" id="RAK27400.1"/>
    </source>
</evidence>
<proteinExistence type="predicted"/>
<name>A0A327YZW9_9ACTN</name>
<keyword evidence="2 4" id="KW-0238">DNA-binding</keyword>
<dbReference type="InterPro" id="IPR001647">
    <property type="entry name" value="HTH_TetR"/>
</dbReference>
<dbReference type="InterPro" id="IPR050109">
    <property type="entry name" value="HTH-type_TetR-like_transc_reg"/>
</dbReference>
<dbReference type="InterPro" id="IPR009057">
    <property type="entry name" value="Homeodomain-like_sf"/>
</dbReference>
<gene>
    <name evidence="6" type="ORF">B0I29_12334</name>
</gene>